<dbReference type="Proteomes" id="UP000052013">
    <property type="component" value="Unassembled WGS sequence"/>
</dbReference>
<dbReference type="PATRIC" id="fig|1423739.3.peg.1447"/>
<dbReference type="RefSeq" id="WP_225427572.1">
    <property type="nucleotide sequence ID" value="NZ_AZEY01000098.1"/>
</dbReference>
<accession>A0A0R1SC50</accession>
<name>A0A0R1SC50_9LACO</name>
<protein>
    <submittedName>
        <fullName evidence="1">Uncharacterized protein</fullName>
    </submittedName>
</protein>
<dbReference type="EMBL" id="AZEY01000098">
    <property type="protein sequence ID" value="KRL64114.1"/>
    <property type="molecule type" value="Genomic_DNA"/>
</dbReference>
<organism evidence="1 2">
    <name type="scientific">Lentilactobacillus diolivorans DSM 14421</name>
    <dbReference type="NCBI Taxonomy" id="1423739"/>
    <lineage>
        <taxon>Bacteria</taxon>
        <taxon>Bacillati</taxon>
        <taxon>Bacillota</taxon>
        <taxon>Bacilli</taxon>
        <taxon>Lactobacillales</taxon>
        <taxon>Lactobacillaceae</taxon>
        <taxon>Lentilactobacillus</taxon>
    </lineage>
</organism>
<evidence type="ECO:0000313" key="2">
    <source>
        <dbReference type="Proteomes" id="UP000052013"/>
    </source>
</evidence>
<evidence type="ECO:0000313" key="1">
    <source>
        <dbReference type="EMBL" id="KRL64114.1"/>
    </source>
</evidence>
<reference evidence="1 2" key="1">
    <citation type="journal article" date="2015" name="Genome Announc.">
        <title>Expanding the biotechnology potential of lactobacilli through comparative genomics of 213 strains and associated genera.</title>
        <authorList>
            <person name="Sun Z."/>
            <person name="Harris H.M."/>
            <person name="McCann A."/>
            <person name="Guo C."/>
            <person name="Argimon S."/>
            <person name="Zhang W."/>
            <person name="Yang X."/>
            <person name="Jeffery I.B."/>
            <person name="Cooney J.C."/>
            <person name="Kagawa T.F."/>
            <person name="Liu W."/>
            <person name="Song Y."/>
            <person name="Salvetti E."/>
            <person name="Wrobel A."/>
            <person name="Rasinkangas P."/>
            <person name="Parkhill J."/>
            <person name="Rea M.C."/>
            <person name="O'Sullivan O."/>
            <person name="Ritari J."/>
            <person name="Douillard F.P."/>
            <person name="Paul Ross R."/>
            <person name="Yang R."/>
            <person name="Briner A.E."/>
            <person name="Felis G.E."/>
            <person name="de Vos W.M."/>
            <person name="Barrangou R."/>
            <person name="Klaenhammer T.R."/>
            <person name="Caufield P.W."/>
            <person name="Cui Y."/>
            <person name="Zhang H."/>
            <person name="O'Toole P.W."/>
        </authorList>
    </citation>
    <scope>NUCLEOTIDE SEQUENCE [LARGE SCALE GENOMIC DNA]</scope>
    <source>
        <strain evidence="1 2">DSM 14421</strain>
    </source>
</reference>
<dbReference type="AlphaFoldDB" id="A0A0R1SC50"/>
<sequence>MLFFTQVNTNVEASWRHFNEGVLGYASRRKVLKYSPSGWGNFEAGYKNDYFKSNRYTQYVYSKKSRTMIIRYKNRDKTLNVKYNFRKIILRHGHKTPTFTYYYKVGKDRWTYCYTIKYWLDKPTRF</sequence>
<comment type="caution">
    <text evidence="1">The sequence shown here is derived from an EMBL/GenBank/DDBJ whole genome shotgun (WGS) entry which is preliminary data.</text>
</comment>
<proteinExistence type="predicted"/>
<gene>
    <name evidence="1" type="ORF">FC85_GL001383</name>
</gene>